<organism evidence="1 2">
    <name type="scientific">Clathrus columnatus</name>
    <dbReference type="NCBI Taxonomy" id="1419009"/>
    <lineage>
        <taxon>Eukaryota</taxon>
        <taxon>Fungi</taxon>
        <taxon>Dikarya</taxon>
        <taxon>Basidiomycota</taxon>
        <taxon>Agaricomycotina</taxon>
        <taxon>Agaricomycetes</taxon>
        <taxon>Phallomycetidae</taxon>
        <taxon>Phallales</taxon>
        <taxon>Clathraceae</taxon>
        <taxon>Clathrus</taxon>
    </lineage>
</organism>
<evidence type="ECO:0000313" key="2">
    <source>
        <dbReference type="Proteomes" id="UP001050691"/>
    </source>
</evidence>
<dbReference type="AlphaFoldDB" id="A0AAV5AM30"/>
<reference evidence="1" key="1">
    <citation type="submission" date="2021-10" db="EMBL/GenBank/DDBJ databases">
        <title>De novo Genome Assembly of Clathrus columnatus (Basidiomycota, Fungi) Using Illumina and Nanopore Sequence Data.</title>
        <authorList>
            <person name="Ogiso-Tanaka E."/>
            <person name="Itagaki H."/>
            <person name="Hosoya T."/>
            <person name="Hosaka K."/>
        </authorList>
    </citation>
    <scope>NUCLEOTIDE SEQUENCE</scope>
    <source>
        <strain evidence="1">MO-923</strain>
    </source>
</reference>
<accession>A0AAV5AM30</accession>
<keyword evidence="2" id="KW-1185">Reference proteome</keyword>
<protein>
    <submittedName>
        <fullName evidence="1">Uncharacterized protein</fullName>
    </submittedName>
</protein>
<dbReference type="EMBL" id="BPWL01000010">
    <property type="protein sequence ID" value="GJJ14827.1"/>
    <property type="molecule type" value="Genomic_DNA"/>
</dbReference>
<proteinExistence type="predicted"/>
<comment type="caution">
    <text evidence="1">The sequence shown here is derived from an EMBL/GenBank/DDBJ whole genome shotgun (WGS) entry which is preliminary data.</text>
</comment>
<name>A0AAV5AM30_9AGAM</name>
<evidence type="ECO:0000313" key="1">
    <source>
        <dbReference type="EMBL" id="GJJ14827.1"/>
    </source>
</evidence>
<gene>
    <name evidence="1" type="ORF">Clacol_009095</name>
</gene>
<dbReference type="Proteomes" id="UP001050691">
    <property type="component" value="Unassembled WGS sequence"/>
</dbReference>
<sequence length="71" mass="8164">MGLMLWMEEIIGPGGESVFKDKNDIILVYPGFKWSRLLNWLARSNSIRMNRSWYLVSGYGGKSIPENVNVE</sequence>